<evidence type="ECO:0000313" key="3">
    <source>
        <dbReference type="Proteomes" id="UP000466848"/>
    </source>
</evidence>
<name>A0A858BXG1_9FIRM</name>
<dbReference type="RefSeq" id="WP_163066635.1">
    <property type="nucleotide sequence ID" value="NZ_CP048649.1"/>
</dbReference>
<dbReference type="KEGG" id="abut:Ami103574_08715"/>
<dbReference type="InterPro" id="IPR024232">
    <property type="entry name" value="SpoIIIAH"/>
</dbReference>
<dbReference type="AlphaFoldDB" id="A0A858BXG1"/>
<proteinExistence type="predicted"/>
<evidence type="ECO:0000256" key="1">
    <source>
        <dbReference type="SAM" id="SignalP"/>
    </source>
</evidence>
<dbReference type="Proteomes" id="UP000466848">
    <property type="component" value="Chromosome"/>
</dbReference>
<dbReference type="EMBL" id="CP048649">
    <property type="protein sequence ID" value="QIB69404.1"/>
    <property type="molecule type" value="Genomic_DNA"/>
</dbReference>
<reference evidence="2 3" key="1">
    <citation type="submission" date="2020-02" db="EMBL/GenBank/DDBJ databases">
        <authorList>
            <person name="Kim Y.B."/>
            <person name="Roh S.W."/>
        </authorList>
    </citation>
    <scope>NUCLEOTIDE SEQUENCE [LARGE SCALE GENOMIC DNA]</scope>
    <source>
        <strain evidence="2 3">DSM 103574</strain>
    </source>
</reference>
<dbReference type="Gene3D" id="1.10.287.4300">
    <property type="entry name" value="Stage III sporulation protein AH-like"/>
    <property type="match status" value="1"/>
</dbReference>
<dbReference type="InterPro" id="IPR038503">
    <property type="entry name" value="SpoIIIAH_sf"/>
</dbReference>
<evidence type="ECO:0000313" key="2">
    <source>
        <dbReference type="EMBL" id="QIB69404.1"/>
    </source>
</evidence>
<keyword evidence="1" id="KW-0732">Signal</keyword>
<accession>A0A858BXG1</accession>
<protein>
    <submittedName>
        <fullName evidence="2">SpoIIIAH-like family protein</fullName>
    </submittedName>
</protein>
<gene>
    <name evidence="2" type="ORF">Ami103574_08715</name>
</gene>
<feature type="chain" id="PRO_5038621944" evidence="1">
    <location>
        <begin position="26"/>
        <end position="215"/>
    </location>
</feature>
<dbReference type="Pfam" id="PF12685">
    <property type="entry name" value="SpoIIIAH"/>
    <property type="match status" value="1"/>
</dbReference>
<feature type="signal peptide" evidence="1">
    <location>
        <begin position="1"/>
        <end position="25"/>
    </location>
</feature>
<organism evidence="2 3">
    <name type="scientific">Aminipila butyrica</name>
    <dbReference type="NCBI Taxonomy" id="433296"/>
    <lineage>
        <taxon>Bacteria</taxon>
        <taxon>Bacillati</taxon>
        <taxon>Bacillota</taxon>
        <taxon>Clostridia</taxon>
        <taxon>Peptostreptococcales</taxon>
        <taxon>Anaerovoracaceae</taxon>
        <taxon>Aminipila</taxon>
    </lineage>
</organism>
<keyword evidence="3" id="KW-1185">Reference proteome</keyword>
<sequence length="215" mass="23350">MNKVSKKKKLALFGLLALVLCLALANQSLNKEQALKTSAEYTDYEKEEMLEHDGDVLVDSLNIKSIAGDQSNGQQAADSSSKGAINSEVVTSDDVAELSNADTYFGEIRSTIDSDRNQVISMLADAAAETDNAVEKENATQQKLKIIGYMEKEKTIESLISAKGLPECLVLLTDNAVNVTVNKDQLEQTDVAKICDIVIRETGRPANQIIIQSKV</sequence>